<evidence type="ECO:0000313" key="3">
    <source>
        <dbReference type="Proteomes" id="UP000254060"/>
    </source>
</evidence>
<name>A0A377FU12_9BACL</name>
<organism evidence="2 3">
    <name type="scientific">Exiguobacterium aurantiacum</name>
    <dbReference type="NCBI Taxonomy" id="33987"/>
    <lineage>
        <taxon>Bacteria</taxon>
        <taxon>Bacillati</taxon>
        <taxon>Bacillota</taxon>
        <taxon>Bacilli</taxon>
        <taxon>Bacillales</taxon>
        <taxon>Bacillales Family XII. Incertae Sedis</taxon>
        <taxon>Exiguobacterium</taxon>
    </lineage>
</organism>
<gene>
    <name evidence="2" type="ORF">NCTC13163_01680</name>
</gene>
<keyword evidence="1" id="KW-1133">Transmembrane helix</keyword>
<proteinExistence type="predicted"/>
<keyword evidence="1" id="KW-0472">Membrane</keyword>
<dbReference type="EMBL" id="UGGP01000001">
    <property type="protein sequence ID" value="STO08310.1"/>
    <property type="molecule type" value="Genomic_DNA"/>
</dbReference>
<dbReference type="STRING" id="1397694.GCA_000702585_02176"/>
<feature type="transmembrane region" description="Helical" evidence="1">
    <location>
        <begin position="5"/>
        <end position="23"/>
    </location>
</feature>
<evidence type="ECO:0000313" key="2">
    <source>
        <dbReference type="EMBL" id="STO08310.1"/>
    </source>
</evidence>
<reference evidence="2 3" key="1">
    <citation type="submission" date="2018-06" db="EMBL/GenBank/DDBJ databases">
        <authorList>
            <consortium name="Pathogen Informatics"/>
            <person name="Doyle S."/>
        </authorList>
    </citation>
    <scope>NUCLEOTIDE SEQUENCE [LARGE SCALE GENOMIC DNA]</scope>
    <source>
        <strain evidence="2 3">NCTC13163</strain>
    </source>
</reference>
<protein>
    <submittedName>
        <fullName evidence="2">Uncharacterized protein</fullName>
    </submittedName>
</protein>
<dbReference type="RefSeq" id="WP_029335241.1">
    <property type="nucleotide sequence ID" value="NZ_UGGP01000001.1"/>
</dbReference>
<dbReference type="OrthoDB" id="2352624at2"/>
<sequence>MRSRVIIYLLIPILIFIGILITPPSEESQKVATMTAVNIQEMIPYEREYTSQKLLLEETLHDYEAVLEEWQLERGARTSYSYVLRLRGFETVVQVDAGAANTRSDGYYAMQAHSPIYEADKPLSISYPIILFATEQRLVLNQMEVRVIYEENGELKKWRITSQES</sequence>
<evidence type="ECO:0000256" key="1">
    <source>
        <dbReference type="SAM" id="Phobius"/>
    </source>
</evidence>
<keyword evidence="1" id="KW-0812">Transmembrane</keyword>
<dbReference type="AlphaFoldDB" id="A0A377FU12"/>
<dbReference type="Proteomes" id="UP000254060">
    <property type="component" value="Unassembled WGS sequence"/>
</dbReference>
<accession>A0A377FU12</accession>